<evidence type="ECO:0000256" key="6">
    <source>
        <dbReference type="ARBA" id="ARBA00022692"/>
    </source>
</evidence>
<dbReference type="OrthoDB" id="9811798at2"/>
<dbReference type="AlphaFoldDB" id="A0A0M6XSP0"/>
<dbReference type="Pfam" id="PF00662">
    <property type="entry name" value="Proton_antipo_N"/>
    <property type="match status" value="1"/>
</dbReference>
<keyword evidence="6 10" id="KW-0812">Transmembrane</keyword>
<dbReference type="InterPro" id="IPR001750">
    <property type="entry name" value="ND/Mrp_TM"/>
</dbReference>
<evidence type="ECO:0000259" key="14">
    <source>
        <dbReference type="Pfam" id="PF13244"/>
    </source>
</evidence>
<dbReference type="Pfam" id="PF00361">
    <property type="entry name" value="Proton_antipo_M"/>
    <property type="match status" value="1"/>
</dbReference>
<proteinExistence type="predicted"/>
<keyword evidence="7 11" id="KW-1133">Transmembrane helix</keyword>
<evidence type="ECO:0000313" key="17">
    <source>
        <dbReference type="Proteomes" id="UP000048908"/>
    </source>
</evidence>
<dbReference type="PANTHER" id="PTHR43373:SF1">
    <property type="entry name" value="NA(+)_H(+) ANTIPORTER SUBUNIT A"/>
    <property type="match status" value="1"/>
</dbReference>
<dbReference type="GO" id="GO:0006811">
    <property type="term" value="P:monoatomic ion transport"/>
    <property type="evidence" value="ECO:0007669"/>
    <property type="project" value="UniProtKB-KW"/>
</dbReference>
<comment type="subcellular location">
    <subcellularLocation>
        <location evidence="2">Cell membrane</location>
        <topology evidence="2">Multi-pass membrane protein</topology>
    </subcellularLocation>
    <subcellularLocation>
        <location evidence="10">Membrane</location>
        <topology evidence="10">Multi-pass membrane protein</topology>
    </subcellularLocation>
</comment>
<feature type="transmembrane region" description="Helical" evidence="11">
    <location>
        <begin position="117"/>
        <end position="136"/>
    </location>
</feature>
<reference evidence="16 17" key="1">
    <citation type="submission" date="2015-07" db="EMBL/GenBank/DDBJ databases">
        <authorList>
            <person name="Noorani M."/>
        </authorList>
    </citation>
    <scope>NUCLEOTIDE SEQUENCE [LARGE SCALE GENOMIC DNA]</scope>
    <source>
        <strain evidence="16 17">CECT 5088</strain>
    </source>
</reference>
<dbReference type="NCBIfam" id="NF009287">
    <property type="entry name" value="PRK12647.1"/>
    <property type="match status" value="1"/>
</dbReference>
<feature type="transmembrane region" description="Helical" evidence="11">
    <location>
        <begin position="282"/>
        <end position="302"/>
    </location>
</feature>
<evidence type="ECO:0000256" key="3">
    <source>
        <dbReference type="ARBA" id="ARBA00022448"/>
    </source>
</evidence>
<dbReference type="InterPro" id="IPR025383">
    <property type="entry name" value="MrpA_C/MbhD"/>
</dbReference>
<keyword evidence="4" id="KW-0050">Antiport</keyword>
<feature type="transmembrane region" description="Helical" evidence="11">
    <location>
        <begin position="15"/>
        <end position="35"/>
    </location>
</feature>
<evidence type="ECO:0000256" key="7">
    <source>
        <dbReference type="ARBA" id="ARBA00022989"/>
    </source>
</evidence>
<name>A0A0M6XSP0_9RHOB</name>
<feature type="domain" description="MrpA C-terminal/MbhE" evidence="15">
    <location>
        <begin position="660"/>
        <end position="744"/>
    </location>
</feature>
<feature type="transmembrane region" description="Helical" evidence="11">
    <location>
        <begin position="576"/>
        <end position="596"/>
    </location>
</feature>
<gene>
    <name evidence="16" type="primary">mrpA</name>
    <name evidence="16" type="ORF">JAN5088_02446</name>
</gene>
<evidence type="ECO:0000259" key="13">
    <source>
        <dbReference type="Pfam" id="PF00662"/>
    </source>
</evidence>
<evidence type="ECO:0000256" key="10">
    <source>
        <dbReference type="RuleBase" id="RU000320"/>
    </source>
</evidence>
<evidence type="ECO:0000256" key="2">
    <source>
        <dbReference type="ARBA" id="ARBA00004651"/>
    </source>
</evidence>
<dbReference type="STRING" id="282197.SAMN04488517_102492"/>
<dbReference type="Gene3D" id="1.20.120.1200">
    <property type="entry name" value="NADH-ubiquinone/plastoquinone oxidoreductase chain 6, subunit NuoJ"/>
    <property type="match status" value="1"/>
</dbReference>
<dbReference type="InterPro" id="IPR042106">
    <property type="entry name" value="Nuo/plastoQ_OxRdtase_6_NuoJ"/>
</dbReference>
<evidence type="ECO:0000256" key="9">
    <source>
        <dbReference type="ARBA" id="ARBA00023136"/>
    </source>
</evidence>
<keyword evidence="5" id="KW-1003">Cell membrane</keyword>
<evidence type="ECO:0000256" key="8">
    <source>
        <dbReference type="ARBA" id="ARBA00023065"/>
    </source>
</evidence>
<feature type="transmembrane region" description="Helical" evidence="11">
    <location>
        <begin position="184"/>
        <end position="203"/>
    </location>
</feature>
<feature type="transmembrane region" description="Helical" evidence="11">
    <location>
        <begin position="351"/>
        <end position="370"/>
    </location>
</feature>
<feature type="transmembrane region" description="Helical" evidence="11">
    <location>
        <begin position="661"/>
        <end position="683"/>
    </location>
</feature>
<feature type="transmembrane region" description="Helical" evidence="11">
    <location>
        <begin position="254"/>
        <end position="275"/>
    </location>
</feature>
<feature type="domain" description="NADH-Ubiquinone oxidoreductase (complex I) chain 5 N-terminal" evidence="13">
    <location>
        <begin position="51"/>
        <end position="96"/>
    </location>
</feature>
<organism evidence="16 17">
    <name type="scientific">Jannaschia rubra</name>
    <dbReference type="NCBI Taxonomy" id="282197"/>
    <lineage>
        <taxon>Bacteria</taxon>
        <taxon>Pseudomonadati</taxon>
        <taxon>Pseudomonadota</taxon>
        <taxon>Alphaproteobacteria</taxon>
        <taxon>Rhodobacterales</taxon>
        <taxon>Roseobacteraceae</taxon>
        <taxon>Jannaschia</taxon>
    </lineage>
</organism>
<evidence type="ECO:0000256" key="1">
    <source>
        <dbReference type="ARBA" id="ARBA00002378"/>
    </source>
</evidence>
<feature type="transmembrane region" description="Helical" evidence="11">
    <location>
        <begin position="55"/>
        <end position="81"/>
    </location>
</feature>
<feature type="domain" description="NADH:quinone oxidoreductase/Mrp antiporter transmembrane" evidence="12">
    <location>
        <begin position="113"/>
        <end position="394"/>
    </location>
</feature>
<keyword evidence="3" id="KW-0813">Transport</keyword>
<dbReference type="PRINTS" id="PR01434">
    <property type="entry name" value="NADHDHGNASE5"/>
</dbReference>
<evidence type="ECO:0000256" key="11">
    <source>
        <dbReference type="SAM" id="Phobius"/>
    </source>
</evidence>
<feature type="transmembrane region" description="Helical" evidence="11">
    <location>
        <begin position="148"/>
        <end position="172"/>
    </location>
</feature>
<feature type="transmembrane region" description="Helical" evidence="11">
    <location>
        <begin position="545"/>
        <end position="564"/>
    </location>
</feature>
<dbReference type="PANTHER" id="PTHR43373">
    <property type="entry name" value="NA(+)/H(+) ANTIPORTER SUBUNIT"/>
    <property type="match status" value="1"/>
</dbReference>
<keyword evidence="17" id="KW-1185">Reference proteome</keyword>
<feature type="transmembrane region" description="Helical" evidence="11">
    <location>
        <begin position="482"/>
        <end position="500"/>
    </location>
</feature>
<dbReference type="InterPro" id="IPR046806">
    <property type="entry name" value="MrpA_C/MbhE"/>
</dbReference>
<keyword evidence="9 11" id="KW-0472">Membrane</keyword>
<dbReference type="Pfam" id="PF13244">
    <property type="entry name" value="MbhD"/>
    <property type="match status" value="1"/>
</dbReference>
<dbReference type="InterPro" id="IPR001516">
    <property type="entry name" value="Proton_antipo_N"/>
</dbReference>
<accession>A0A0M6XSP0</accession>
<feature type="transmembrane region" description="Helical" evidence="11">
    <location>
        <begin position="390"/>
        <end position="412"/>
    </location>
</feature>
<dbReference type="GO" id="GO:0005886">
    <property type="term" value="C:plasma membrane"/>
    <property type="evidence" value="ECO:0007669"/>
    <property type="project" value="UniProtKB-SubCell"/>
</dbReference>
<protein>
    <submittedName>
        <fullName evidence="16">Multiple resistance and pH homeostasis protein A</fullName>
    </submittedName>
</protein>
<comment type="function">
    <text evidence="1">NDH-1 shuttles electrons from NADH, via FMN and iron-sulfur (Fe-S) centers, to quinones in the respiratory chain. The immediate electron acceptor for the enzyme in this species is believed to be ubiquinone. Couples the redox reaction to proton translocation (for every two electrons transferred, four hydrogen ions are translocated across the cytoplasmic membrane), and thus conserves the redox energy in a proton gradient.</text>
</comment>
<sequence>MAATQTDSRALTRPAGLISVAVPLALFGWFLQFLPEIAAGGTVVYRIDWVPSLEVGLGVLLDGLSLTFALLITGIGALVTLYSTSYLGGHRDYGRFVCYILAFMGGMLGLVLSDNLLSLFVFWEVTTISSYLLIGFDADRGTARRNALQALLVTATGGLAFLAGIILIGMAAGTFDISGIGEPLASHPLYLPIFLLVVAGAFTKSAQVPFHFWLPNAMAAPTPVSAYLHSATMVKGGVYLLARMNPSLGGTDPWFWTLVLFGGVTAVFASVMALRQTDIKQVLAYTTLMALGTLIMFIGVGTEYAVQAAMAFLVVHSLYKAALFLMIGVVDHGTGTRDARVLRGLGRAMPVTMVAAMLAALSMAGVPPLFGFVGKEFLYKAALDLDVGRLWVTGCAFAASALMFAAAGIVAWRPFMGKPADTPTAPHEGPWPMLAGPLVLALLGLALGIMPDLAEPLVRPATAAVLGVAAKVDLYLFRTVNAAFVLSLLTFAAGFALYLSHARLRAGLSRTPKLFDPGWDRLMDLVAAGSTALTGAIQTGRLRRYIFVTFATLAAVLSVALWRAEVTLAAPDFDDLRAKHWSVLIFIMAGALLTAFTRSRMTAVAALGVVGIGVALIFIMFGAPDVAITQLLIEVLQVVLFAVAMLKLPHLGRDMNTRPRAWDAVLALAIGGLTATILIAVMATPLDLRLTAFFEAASVPLAHGRNIVNVILVDFRALDTFGEIAVVAVAALGAWAVLRGTRGARP</sequence>
<feature type="transmembrane region" description="Helical" evidence="11">
    <location>
        <begin position="627"/>
        <end position="649"/>
    </location>
</feature>
<dbReference type="Proteomes" id="UP000048908">
    <property type="component" value="Unassembled WGS sequence"/>
</dbReference>
<feature type="transmembrane region" description="Helical" evidence="11">
    <location>
        <begin position="433"/>
        <end position="450"/>
    </location>
</feature>
<dbReference type="InterPro" id="IPR050616">
    <property type="entry name" value="CPA3_Na-H_Antiporter_A"/>
</dbReference>
<dbReference type="EMBL" id="CXPG01000020">
    <property type="protein sequence ID" value="CTQ33662.1"/>
    <property type="molecule type" value="Genomic_DNA"/>
</dbReference>
<feature type="transmembrane region" description="Helical" evidence="11">
    <location>
        <begin position="603"/>
        <end position="621"/>
    </location>
</feature>
<dbReference type="RefSeq" id="WP_055683048.1">
    <property type="nucleotide sequence ID" value="NZ_CXPG01000020.1"/>
</dbReference>
<dbReference type="GO" id="GO:0015297">
    <property type="term" value="F:antiporter activity"/>
    <property type="evidence" value="ECO:0007669"/>
    <property type="project" value="UniProtKB-KW"/>
</dbReference>
<evidence type="ECO:0000256" key="5">
    <source>
        <dbReference type="ARBA" id="ARBA00022475"/>
    </source>
</evidence>
<dbReference type="Pfam" id="PF20501">
    <property type="entry name" value="MbhE"/>
    <property type="match status" value="1"/>
</dbReference>
<evidence type="ECO:0000259" key="12">
    <source>
        <dbReference type="Pfam" id="PF00361"/>
    </source>
</evidence>
<feature type="transmembrane region" description="Helical" evidence="11">
    <location>
        <begin position="308"/>
        <end position="330"/>
    </location>
</feature>
<feature type="domain" description="MrpA C-terminal/MbhD" evidence="14">
    <location>
        <begin position="585"/>
        <end position="649"/>
    </location>
</feature>
<evidence type="ECO:0000313" key="16">
    <source>
        <dbReference type="EMBL" id="CTQ33662.1"/>
    </source>
</evidence>
<feature type="transmembrane region" description="Helical" evidence="11">
    <location>
        <begin position="93"/>
        <end position="111"/>
    </location>
</feature>
<feature type="transmembrane region" description="Helical" evidence="11">
    <location>
        <begin position="720"/>
        <end position="738"/>
    </location>
</feature>
<evidence type="ECO:0000256" key="4">
    <source>
        <dbReference type="ARBA" id="ARBA00022449"/>
    </source>
</evidence>
<evidence type="ECO:0000259" key="15">
    <source>
        <dbReference type="Pfam" id="PF20501"/>
    </source>
</evidence>
<keyword evidence="8" id="KW-0406">Ion transport</keyword>